<organism evidence="1 2">
    <name type="scientific">Brevibacillus halotolerans</name>
    <dbReference type="NCBI Taxonomy" id="1507437"/>
    <lineage>
        <taxon>Bacteria</taxon>
        <taxon>Bacillati</taxon>
        <taxon>Bacillota</taxon>
        <taxon>Bacilli</taxon>
        <taxon>Bacillales</taxon>
        <taxon>Paenibacillaceae</taxon>
        <taxon>Brevibacillus</taxon>
    </lineage>
</organism>
<gene>
    <name evidence="1" type="ORF">O0535_19415</name>
</gene>
<keyword evidence="2" id="KW-1185">Reference proteome</keyword>
<reference evidence="1" key="1">
    <citation type="submission" date="2022-09" db="EMBL/GenBank/DDBJ databases">
        <title>Genome analysis and characterization of larvicidal activity of Brevibacillus strains.</title>
        <authorList>
            <person name="Patrusheva E.V."/>
            <person name="Izotova A.O."/>
            <person name="Toshchakov S.V."/>
            <person name="Sineoky S.P."/>
        </authorList>
    </citation>
    <scope>NUCLEOTIDE SEQUENCE</scope>
    <source>
        <strain evidence="1">VKPM_B-13244</strain>
    </source>
</reference>
<dbReference type="EMBL" id="JAPTNG010000017">
    <property type="protein sequence ID" value="MCZ0832903.1"/>
    <property type="molecule type" value="Genomic_DNA"/>
</dbReference>
<accession>A0ABT4I1G1</accession>
<protein>
    <submittedName>
        <fullName evidence="1">Uncharacterized protein</fullName>
    </submittedName>
</protein>
<comment type="caution">
    <text evidence="1">The sequence shown here is derived from an EMBL/GenBank/DDBJ whole genome shotgun (WGS) entry which is preliminary data.</text>
</comment>
<name>A0ABT4I1G1_9BACL</name>
<proteinExistence type="predicted"/>
<evidence type="ECO:0000313" key="1">
    <source>
        <dbReference type="EMBL" id="MCZ0832903.1"/>
    </source>
</evidence>
<dbReference type="Proteomes" id="UP001067708">
    <property type="component" value="Unassembled WGS sequence"/>
</dbReference>
<sequence length="60" mass="6719">MQLMGKAMTNLIKPNLYDLFVLHALARGTLVDNPDRAQSVFSVNSGITPYDTEKIMSDYL</sequence>
<evidence type="ECO:0000313" key="2">
    <source>
        <dbReference type="Proteomes" id="UP001067708"/>
    </source>
</evidence>